<dbReference type="PIRSF" id="PIRSF010376">
    <property type="entry name" value="IspE"/>
    <property type="match status" value="1"/>
</dbReference>
<reference evidence="7 8" key="1">
    <citation type="submission" date="2017-12" db="EMBL/GenBank/DDBJ databases">
        <title>Phylogenetic diversity of female urinary microbiome.</title>
        <authorList>
            <person name="Thomas-White K."/>
            <person name="Wolfe A.J."/>
        </authorList>
    </citation>
    <scope>NUCLEOTIDE SEQUENCE [LARGE SCALE GENOMIC DNA]</scope>
    <source>
        <strain evidence="7 8">UMB0112</strain>
    </source>
</reference>
<keyword evidence="2" id="KW-0547">Nucleotide-binding</keyword>
<dbReference type="GO" id="GO:0050515">
    <property type="term" value="F:4-(cytidine 5'-diphospho)-2-C-methyl-D-erythritol kinase activity"/>
    <property type="evidence" value="ECO:0007669"/>
    <property type="project" value="UniProtKB-UniRule"/>
</dbReference>
<dbReference type="Gene3D" id="3.30.230.10">
    <property type="match status" value="1"/>
</dbReference>
<dbReference type="InterPro" id="IPR014721">
    <property type="entry name" value="Ribsml_uS5_D2-typ_fold_subgr"/>
</dbReference>
<evidence type="ECO:0000259" key="6">
    <source>
        <dbReference type="Pfam" id="PF00288"/>
    </source>
</evidence>
<dbReference type="GO" id="GO:0005524">
    <property type="term" value="F:ATP binding"/>
    <property type="evidence" value="ECO:0007669"/>
    <property type="project" value="UniProtKB-KW"/>
</dbReference>
<dbReference type="RefSeq" id="WP_101636862.1">
    <property type="nucleotide sequence ID" value="NZ_PKHU01000002.1"/>
</dbReference>
<dbReference type="GO" id="GO:0016114">
    <property type="term" value="P:terpenoid biosynthetic process"/>
    <property type="evidence" value="ECO:0007669"/>
    <property type="project" value="UniProtKB-UniRule"/>
</dbReference>
<evidence type="ECO:0000256" key="1">
    <source>
        <dbReference type="ARBA" id="ARBA00022679"/>
    </source>
</evidence>
<dbReference type="AlphaFoldDB" id="A0A2I1NBR2"/>
<evidence type="ECO:0000313" key="8">
    <source>
        <dbReference type="Proteomes" id="UP000234639"/>
    </source>
</evidence>
<dbReference type="InterPro" id="IPR006204">
    <property type="entry name" value="GHMP_kinase_N_dom"/>
</dbReference>
<dbReference type="InterPro" id="IPR020568">
    <property type="entry name" value="Ribosomal_Su5_D2-typ_SF"/>
</dbReference>
<evidence type="ECO:0000256" key="5">
    <source>
        <dbReference type="NCBIfam" id="TIGR00154"/>
    </source>
</evidence>
<evidence type="ECO:0000313" key="7">
    <source>
        <dbReference type="EMBL" id="PKZ29837.1"/>
    </source>
</evidence>
<dbReference type="EMBL" id="PKHU01000002">
    <property type="protein sequence ID" value="PKZ29837.1"/>
    <property type="molecule type" value="Genomic_DNA"/>
</dbReference>
<dbReference type="Pfam" id="PF00288">
    <property type="entry name" value="GHMP_kinases_N"/>
    <property type="match status" value="1"/>
</dbReference>
<accession>A0A2I1NBR2</accession>
<evidence type="ECO:0000256" key="4">
    <source>
        <dbReference type="ARBA" id="ARBA00022840"/>
    </source>
</evidence>
<organism evidence="7 8">
    <name type="scientific">Campylobacter ureolyticus</name>
    <dbReference type="NCBI Taxonomy" id="827"/>
    <lineage>
        <taxon>Bacteria</taxon>
        <taxon>Pseudomonadati</taxon>
        <taxon>Campylobacterota</taxon>
        <taxon>Epsilonproteobacteria</taxon>
        <taxon>Campylobacterales</taxon>
        <taxon>Campylobacteraceae</taxon>
        <taxon>Campylobacter</taxon>
    </lineage>
</organism>
<keyword evidence="1" id="KW-0808">Transferase</keyword>
<sequence>MKSYAKLNIFLKITGTRENYHEISSRFILYKSLFDKICFEKSEFQNRDEDLKIVSNIKINGDNIINKAFKELLKTKFKDKISDFFKTHKVILEKNIPMGAGLGGGSSNAAAFLNLTNQTLNLNFSKKELIEISKNIGSDVAFFITEFESANVSGVGEIVENFNDDIPNLEVFTPSIFASTPEIYAKFRADFMNKIDLNLAKKLKNLSTKEILKKYKNYELNDLLAPFQAMNPNFKLKENEFFSGSGSSYFKIKGKI</sequence>
<keyword evidence="4" id="KW-0067">ATP-binding</keyword>
<feature type="domain" description="GHMP kinase N-terminal" evidence="6">
    <location>
        <begin position="63"/>
        <end position="144"/>
    </location>
</feature>
<dbReference type="NCBIfam" id="NF003216">
    <property type="entry name" value="PRK04181.1"/>
    <property type="match status" value="1"/>
</dbReference>
<dbReference type="Proteomes" id="UP000234639">
    <property type="component" value="Unassembled WGS sequence"/>
</dbReference>
<gene>
    <name evidence="7" type="ORF">CYJ41_02805</name>
</gene>
<dbReference type="PANTHER" id="PTHR43527:SF2">
    <property type="entry name" value="4-DIPHOSPHOCYTIDYL-2-C-METHYL-D-ERYTHRITOL KINASE, CHLOROPLASTIC"/>
    <property type="match status" value="1"/>
</dbReference>
<name>A0A2I1NBR2_9BACT</name>
<protein>
    <recommendedName>
        <fullName evidence="5">4-(cytidine 5'-diphospho)-2-C-methyl-D-erythritol kinase</fullName>
        <ecNumber evidence="5">2.7.1.148</ecNumber>
    </recommendedName>
</protein>
<proteinExistence type="predicted"/>
<dbReference type="EC" id="2.7.1.148" evidence="5"/>
<evidence type="ECO:0000256" key="2">
    <source>
        <dbReference type="ARBA" id="ARBA00022741"/>
    </source>
</evidence>
<dbReference type="PANTHER" id="PTHR43527">
    <property type="entry name" value="4-DIPHOSPHOCYTIDYL-2-C-METHYL-D-ERYTHRITOL KINASE, CHLOROPLASTIC"/>
    <property type="match status" value="1"/>
</dbReference>
<comment type="caution">
    <text evidence="7">The sequence shown here is derived from an EMBL/GenBank/DDBJ whole genome shotgun (WGS) entry which is preliminary data.</text>
</comment>
<dbReference type="NCBIfam" id="TIGR00154">
    <property type="entry name" value="ispE"/>
    <property type="match status" value="1"/>
</dbReference>
<evidence type="ECO:0000256" key="3">
    <source>
        <dbReference type="ARBA" id="ARBA00022777"/>
    </source>
</evidence>
<dbReference type="InterPro" id="IPR004424">
    <property type="entry name" value="IspE"/>
</dbReference>
<keyword evidence="3 7" id="KW-0418">Kinase</keyword>
<dbReference type="SUPFAM" id="SSF54211">
    <property type="entry name" value="Ribosomal protein S5 domain 2-like"/>
    <property type="match status" value="1"/>
</dbReference>